<comment type="similarity">
    <text evidence="1">Belongs to the short-chain dehydrogenases/reductases (SDR) family.</text>
</comment>
<organism evidence="3 4">
    <name type="scientific">Tolypocladium ophioglossoides (strain CBS 100239)</name>
    <name type="common">Snaketongue truffleclub</name>
    <name type="synonym">Elaphocordyceps ophioglossoides</name>
    <dbReference type="NCBI Taxonomy" id="1163406"/>
    <lineage>
        <taxon>Eukaryota</taxon>
        <taxon>Fungi</taxon>
        <taxon>Dikarya</taxon>
        <taxon>Ascomycota</taxon>
        <taxon>Pezizomycotina</taxon>
        <taxon>Sordariomycetes</taxon>
        <taxon>Hypocreomycetidae</taxon>
        <taxon>Hypocreales</taxon>
        <taxon>Ophiocordycipitaceae</taxon>
        <taxon>Tolypocladium</taxon>
    </lineage>
</organism>
<comment type="caution">
    <text evidence="3">The sequence shown here is derived from an EMBL/GenBank/DDBJ whole genome shotgun (WGS) entry which is preliminary data.</text>
</comment>
<evidence type="ECO:0000313" key="4">
    <source>
        <dbReference type="Proteomes" id="UP000036947"/>
    </source>
</evidence>
<dbReference type="PANTHER" id="PTHR43669:SF4">
    <property type="entry name" value="SHORT-CHAIN DEHYDROGENASE"/>
    <property type="match status" value="1"/>
</dbReference>
<evidence type="ECO:0000313" key="3">
    <source>
        <dbReference type="EMBL" id="KND87547.1"/>
    </source>
</evidence>
<protein>
    <submittedName>
        <fullName evidence="3">Uncharacterized protein</fullName>
    </submittedName>
</protein>
<dbReference type="GO" id="GO:0016491">
    <property type="term" value="F:oxidoreductase activity"/>
    <property type="evidence" value="ECO:0007669"/>
    <property type="project" value="UniProtKB-KW"/>
</dbReference>
<keyword evidence="2" id="KW-0560">Oxidoreductase</keyword>
<dbReference type="InterPro" id="IPR036291">
    <property type="entry name" value="NAD(P)-bd_dom_sf"/>
</dbReference>
<dbReference type="PANTHER" id="PTHR43669">
    <property type="entry name" value="5-KETO-D-GLUCONATE 5-REDUCTASE"/>
    <property type="match status" value="1"/>
</dbReference>
<dbReference type="Proteomes" id="UP000036947">
    <property type="component" value="Unassembled WGS sequence"/>
</dbReference>
<proteinExistence type="inferred from homology"/>
<evidence type="ECO:0000256" key="2">
    <source>
        <dbReference type="ARBA" id="ARBA00023002"/>
    </source>
</evidence>
<accession>A0A0L0N0E1</accession>
<evidence type="ECO:0000256" key="1">
    <source>
        <dbReference type="ARBA" id="ARBA00006484"/>
    </source>
</evidence>
<sequence length="256" mass="26797">MASSAPVLLILGGGANVGSGVAQAFAAKGYKVASTSRRPREQGKDGIDLHIRSDLSDPSSVANIFQKVAHALGPPSVVVYNDPPHYSSAKERIAKAAAATPNPPDDPLSLSVKDLNHDFQVNTSSVLAAAREAKAAFADLPSTASRTFIYTGNRLNIAPIAPLLSLGLGKSATAHLIASASEAYAHKGFRSASPMYFASRGRFYYADERNADGSPAYAAISGQAHGDFYTQLAEGKTQIPWLATFVGGAGYVDFLK</sequence>
<reference evidence="3 4" key="1">
    <citation type="journal article" date="2015" name="BMC Genomics">
        <title>The genome of the truffle-parasite Tolypocladium ophioglossoides and the evolution of antifungal peptaibiotics.</title>
        <authorList>
            <person name="Quandt C.A."/>
            <person name="Bushley K.E."/>
            <person name="Spatafora J.W."/>
        </authorList>
    </citation>
    <scope>NUCLEOTIDE SEQUENCE [LARGE SCALE GENOMIC DNA]</scope>
    <source>
        <strain evidence="3 4">CBS 100239</strain>
    </source>
</reference>
<gene>
    <name evidence="3" type="ORF">TOPH_07814</name>
</gene>
<keyword evidence="4" id="KW-1185">Reference proteome</keyword>
<dbReference type="EMBL" id="LFRF01000035">
    <property type="protein sequence ID" value="KND87547.1"/>
    <property type="molecule type" value="Genomic_DNA"/>
</dbReference>
<dbReference type="Gene3D" id="3.40.50.720">
    <property type="entry name" value="NAD(P)-binding Rossmann-like Domain"/>
    <property type="match status" value="1"/>
</dbReference>
<dbReference type="AlphaFoldDB" id="A0A0L0N0E1"/>
<name>A0A0L0N0E1_TOLOC</name>
<dbReference type="OrthoDB" id="5336600at2759"/>
<dbReference type="SUPFAM" id="SSF51735">
    <property type="entry name" value="NAD(P)-binding Rossmann-fold domains"/>
    <property type="match status" value="1"/>
</dbReference>
<dbReference type="STRING" id="1163406.A0A0L0N0E1"/>